<evidence type="ECO:0000313" key="2">
    <source>
        <dbReference type="Proteomes" id="UP001328733"/>
    </source>
</evidence>
<proteinExistence type="predicted"/>
<dbReference type="EMBL" id="JBAFSM010000021">
    <property type="protein sequence ID" value="MEG3437940.1"/>
    <property type="molecule type" value="Genomic_DNA"/>
</dbReference>
<name>A0AAW9QJG9_9CHRO</name>
<dbReference type="InterPro" id="IPR022148">
    <property type="entry name" value="CopG_antitoxin"/>
</dbReference>
<dbReference type="Pfam" id="PF12441">
    <property type="entry name" value="CopG_antitoxin"/>
    <property type="match status" value="1"/>
</dbReference>
<gene>
    <name evidence="1" type="ORF">V0288_12500</name>
</gene>
<organism evidence="1 2">
    <name type="scientific">Pannus brasiliensis CCIBt3594</name>
    <dbReference type="NCBI Taxonomy" id="1427578"/>
    <lineage>
        <taxon>Bacteria</taxon>
        <taxon>Bacillati</taxon>
        <taxon>Cyanobacteriota</taxon>
        <taxon>Cyanophyceae</taxon>
        <taxon>Oscillatoriophycideae</taxon>
        <taxon>Chroococcales</taxon>
        <taxon>Microcystaceae</taxon>
        <taxon>Pannus</taxon>
    </lineage>
</organism>
<comment type="caution">
    <text evidence="1">The sequence shown here is derived from an EMBL/GenBank/DDBJ whole genome shotgun (WGS) entry which is preliminary data.</text>
</comment>
<dbReference type="Proteomes" id="UP001328733">
    <property type="component" value="Unassembled WGS sequence"/>
</dbReference>
<accession>A0AAW9QJG9</accession>
<evidence type="ECO:0000313" key="1">
    <source>
        <dbReference type="EMBL" id="MEG3437940.1"/>
    </source>
</evidence>
<reference evidence="1 2" key="1">
    <citation type="submission" date="2024-01" db="EMBL/GenBank/DDBJ databases">
        <title>Genomic insights into the taxonomy and metabolism of the cyanobacterium Pannus brasiliensis CCIBt3594.</title>
        <authorList>
            <person name="Machado M."/>
            <person name="Botero N.B."/>
            <person name="Andreote A.P.D."/>
            <person name="Feitosa A.M.T."/>
            <person name="Popin R."/>
            <person name="Sivonen K."/>
            <person name="Fiore M.F."/>
        </authorList>
    </citation>
    <scope>NUCLEOTIDE SEQUENCE [LARGE SCALE GENOMIC DNA]</scope>
    <source>
        <strain evidence="1 2">CCIBt3594</strain>
    </source>
</reference>
<dbReference type="AlphaFoldDB" id="A0AAW9QJG9"/>
<keyword evidence="2" id="KW-1185">Reference proteome</keyword>
<sequence>MSDKSKAIEPIPETFSSYEEAAEFWDTHDTTDYLDDFETVPLEENELRNRRFEVSIDEDLIRVLHQQANRQGIGVEQLVNSMLRSSMGNVA</sequence>
<protein>
    <submittedName>
        <fullName evidence="1">CopG family antitoxin</fullName>
    </submittedName>
</protein>
<dbReference type="RefSeq" id="WP_332865422.1">
    <property type="nucleotide sequence ID" value="NZ_JBAFSM010000021.1"/>
</dbReference>